<protein>
    <submittedName>
        <fullName evidence="3">D-aminopeptidase</fullName>
    </submittedName>
</protein>
<dbReference type="SUPFAM" id="SSF56266">
    <property type="entry name" value="DmpA/ArgJ-like"/>
    <property type="match status" value="1"/>
</dbReference>
<evidence type="ECO:0000256" key="2">
    <source>
        <dbReference type="SAM" id="MobiDB-lite"/>
    </source>
</evidence>
<dbReference type="Pfam" id="PF03576">
    <property type="entry name" value="Peptidase_S58"/>
    <property type="match status" value="1"/>
</dbReference>
<accession>A0A916T609</accession>
<gene>
    <name evidence="3" type="ORF">GCM10011492_22130</name>
</gene>
<dbReference type="Proteomes" id="UP000636793">
    <property type="component" value="Unassembled WGS sequence"/>
</dbReference>
<dbReference type="GO" id="GO:0004177">
    <property type="term" value="F:aminopeptidase activity"/>
    <property type="evidence" value="ECO:0007669"/>
    <property type="project" value="TreeGrafter"/>
</dbReference>
<dbReference type="AlphaFoldDB" id="A0A916T609"/>
<dbReference type="EMBL" id="BMHI01000003">
    <property type="protein sequence ID" value="GGB31106.1"/>
    <property type="molecule type" value="Genomic_DNA"/>
</dbReference>
<dbReference type="Gene3D" id="3.60.70.12">
    <property type="entry name" value="L-amino peptidase D-ALA esterase/amidase"/>
    <property type="match status" value="1"/>
</dbReference>
<reference evidence="3" key="2">
    <citation type="submission" date="2020-09" db="EMBL/GenBank/DDBJ databases">
        <authorList>
            <person name="Sun Q."/>
            <person name="Zhou Y."/>
        </authorList>
    </citation>
    <scope>NUCLEOTIDE SEQUENCE</scope>
    <source>
        <strain evidence="3">CGMCC 1.15085</strain>
    </source>
</reference>
<dbReference type="PANTHER" id="PTHR36512:SF3">
    <property type="entry name" value="BLR5678 PROTEIN"/>
    <property type="match status" value="1"/>
</dbReference>
<keyword evidence="4" id="KW-1185">Reference proteome</keyword>
<evidence type="ECO:0000313" key="4">
    <source>
        <dbReference type="Proteomes" id="UP000636793"/>
    </source>
</evidence>
<name>A0A916T609_9MICO</name>
<comment type="caution">
    <text evidence="3">The sequence shown here is derived from an EMBL/GenBank/DDBJ whole genome shotgun (WGS) entry which is preliminary data.</text>
</comment>
<dbReference type="InterPro" id="IPR005321">
    <property type="entry name" value="Peptidase_S58_DmpA"/>
</dbReference>
<feature type="region of interest" description="Disordered" evidence="2">
    <location>
        <begin position="228"/>
        <end position="261"/>
    </location>
</feature>
<comment type="similarity">
    <text evidence="1">Belongs to the peptidase S58 family.</text>
</comment>
<proteinExistence type="inferred from homology"/>
<dbReference type="InterPro" id="IPR016117">
    <property type="entry name" value="ArgJ-like_dom_sf"/>
</dbReference>
<organism evidence="3 4">
    <name type="scientific">Flexivirga endophytica</name>
    <dbReference type="NCBI Taxonomy" id="1849103"/>
    <lineage>
        <taxon>Bacteria</taxon>
        <taxon>Bacillati</taxon>
        <taxon>Actinomycetota</taxon>
        <taxon>Actinomycetes</taxon>
        <taxon>Micrococcales</taxon>
        <taxon>Dermacoccaceae</taxon>
        <taxon>Flexivirga</taxon>
    </lineage>
</organism>
<evidence type="ECO:0000313" key="3">
    <source>
        <dbReference type="EMBL" id="GGB31106.1"/>
    </source>
</evidence>
<dbReference type="PANTHER" id="PTHR36512">
    <property type="entry name" value="D-AMINOPEPTIDASE"/>
    <property type="match status" value="1"/>
</dbReference>
<evidence type="ECO:0000256" key="1">
    <source>
        <dbReference type="ARBA" id="ARBA00007068"/>
    </source>
</evidence>
<dbReference type="RefSeq" id="WP_188837058.1">
    <property type="nucleotide sequence ID" value="NZ_BMHI01000003.1"/>
</dbReference>
<reference evidence="3" key="1">
    <citation type="journal article" date="2014" name="Int. J. Syst. Evol. Microbiol.">
        <title>Complete genome sequence of Corynebacterium casei LMG S-19264T (=DSM 44701T), isolated from a smear-ripened cheese.</title>
        <authorList>
            <consortium name="US DOE Joint Genome Institute (JGI-PGF)"/>
            <person name="Walter F."/>
            <person name="Albersmeier A."/>
            <person name="Kalinowski J."/>
            <person name="Ruckert C."/>
        </authorList>
    </citation>
    <scope>NUCLEOTIDE SEQUENCE</scope>
    <source>
        <strain evidence="3">CGMCC 1.15085</strain>
    </source>
</reference>
<sequence>MPRDEQPDTSAKRARALGLAPGAGTPGPTNSITDVTGVRVGHVTIHEGTRLHTGVTAVVPDAVDVAGGRVPAGLFVGNGYGKLVGATQLAELGEIETPIVLTGTLSAFRAADALVTYVLDKPRNEAVESLNPVVGETNDGHLSDIRSRPITEEHVLTALRSATSDPVEQGCVGAGTGTAALGFKGGIGSSSRVVDLGDHGTCTVGVLAQTNFSGTLTVRGVPITPQEALGLDAPGLDTPGLDTPPPLRSPGTRPANDDEPQGNSCMLIVAVDAGLDARQLTRVATRAVFGLARAGSDFAQGSGDYGIAFDTGQRRGIPDQHLNPIFFAVQEAVAEAVLDSLFLATTTEGFHGHTKHAVPLDFVLEKCSAAGALDR</sequence>